<sequence length="328" mass="39629">MEYKLKKYFIHDVLTPWMHLEDIYLNENHPAHEDLKYDLDAIKEQEVLTYYKKHEERINFLNRKIKNKIIYSKILLFGELLANSIFEDRLEALLKNEPYDRKEFENFYDKENLIKVDKFSKVYDSIIINGNRYGLCLPINAFNSSYWISQELNKLNLDDVDLKIRVDPFLKNFSLICQKSTVFSKPLNWNKIRDLKTVDKGQFRNYKTGELTEYMWKPRKNNRVVFTCEELPSEDLINLRGSRYFHAIFEKDSGRFIHCDGSIKIYNKNSFKKRCKYTINNNEINDIGKEVKIFRVDKNIPKEMFMSLINSYFYWNYDLIDYFLKKTI</sequence>
<gene>
    <name evidence="1" type="ORF">EDC42_0813</name>
</gene>
<keyword evidence="2" id="KW-1185">Reference proteome</keyword>
<evidence type="ECO:0000313" key="2">
    <source>
        <dbReference type="Proteomes" id="UP000271783"/>
    </source>
</evidence>
<dbReference type="Proteomes" id="UP000271783">
    <property type="component" value="Unassembled WGS sequence"/>
</dbReference>
<name>A0A3N5B1P2_9EURY</name>
<evidence type="ECO:0000313" key="1">
    <source>
        <dbReference type="EMBL" id="RPF51486.1"/>
    </source>
</evidence>
<protein>
    <submittedName>
        <fullName evidence="1">Uncharacterized protein</fullName>
    </submittedName>
</protein>
<reference evidence="1 2" key="1">
    <citation type="submission" date="2018-11" db="EMBL/GenBank/DDBJ databases">
        <title>Genomic Encyclopedia of Type Strains, Phase IV (KMG-IV): sequencing the most valuable type-strain genomes for metagenomic binning, comparative biology and taxonomic classification.</title>
        <authorList>
            <person name="Goeker M."/>
        </authorList>
    </citation>
    <scope>NUCLEOTIDE SEQUENCE [LARGE SCALE GENOMIC DNA]</scope>
    <source>
        <strain evidence="1 2">DSM 11977</strain>
    </source>
</reference>
<comment type="caution">
    <text evidence="1">The sequence shown here is derived from an EMBL/GenBank/DDBJ whole genome shotgun (WGS) entry which is preliminary data.</text>
</comment>
<dbReference type="EMBL" id="RKRG01000002">
    <property type="protein sequence ID" value="RPF51486.1"/>
    <property type="molecule type" value="Genomic_DNA"/>
</dbReference>
<proteinExistence type="predicted"/>
<accession>A0A3N5B1P2</accession>
<organism evidence="1 2">
    <name type="scientific">Methanobrevibacter gottschalkii DSM 11977</name>
    <dbReference type="NCBI Taxonomy" id="1122229"/>
    <lineage>
        <taxon>Archaea</taxon>
        <taxon>Methanobacteriati</taxon>
        <taxon>Methanobacteriota</taxon>
        <taxon>Methanomada group</taxon>
        <taxon>Methanobacteria</taxon>
        <taxon>Methanobacteriales</taxon>
        <taxon>Methanobacteriaceae</taxon>
        <taxon>Methanobrevibacter</taxon>
    </lineage>
</organism>
<dbReference type="AlphaFoldDB" id="A0A3N5B1P2"/>
<dbReference type="RefSeq" id="WP_233144869.1">
    <property type="nucleotide sequence ID" value="NZ_RKRG01000002.1"/>
</dbReference>